<keyword evidence="2" id="KW-0645">Protease</keyword>
<dbReference type="InterPro" id="IPR038263">
    <property type="entry name" value="Lytic_exo_TRD_sf"/>
</dbReference>
<evidence type="ECO:0000256" key="2">
    <source>
        <dbReference type="ARBA" id="ARBA00022670"/>
    </source>
</evidence>
<dbReference type="Gene3D" id="3.90.1720.10">
    <property type="entry name" value="endopeptidase domain like (from Nostoc punctiforme)"/>
    <property type="match status" value="1"/>
</dbReference>
<accession>A0A5A5U3X3</accession>
<evidence type="ECO:0000313" key="7">
    <source>
        <dbReference type="Proteomes" id="UP000323274"/>
    </source>
</evidence>
<dbReference type="GO" id="GO:0008234">
    <property type="term" value="F:cysteine-type peptidase activity"/>
    <property type="evidence" value="ECO:0007669"/>
    <property type="project" value="UniProtKB-KW"/>
</dbReference>
<dbReference type="InterPro" id="IPR038765">
    <property type="entry name" value="Papain-like_cys_pep_sf"/>
</dbReference>
<protein>
    <recommendedName>
        <fullName evidence="5">NlpC/P60 domain-containing protein</fullName>
    </recommendedName>
</protein>
<proteinExistence type="inferred from homology"/>
<evidence type="ECO:0000256" key="4">
    <source>
        <dbReference type="ARBA" id="ARBA00022807"/>
    </source>
</evidence>
<name>A0A5A5U3X3_LEUCI</name>
<evidence type="ECO:0000256" key="3">
    <source>
        <dbReference type="ARBA" id="ARBA00022801"/>
    </source>
</evidence>
<dbReference type="Proteomes" id="UP000323274">
    <property type="component" value="Unassembled WGS sequence"/>
</dbReference>
<keyword evidence="3" id="KW-0378">Hydrolase</keyword>
<comment type="similarity">
    <text evidence="1">Belongs to the peptidase C40 family.</text>
</comment>
<dbReference type="AlphaFoldDB" id="A0A5A5U3X3"/>
<dbReference type="GO" id="GO:0006508">
    <property type="term" value="P:proteolysis"/>
    <property type="evidence" value="ECO:0007669"/>
    <property type="project" value="UniProtKB-KW"/>
</dbReference>
<reference evidence="6 7" key="1">
    <citation type="submission" date="2019-04" db="EMBL/GenBank/DDBJ databases">
        <title>A pseudo-fructophilic Leuconostoc citreum strain F192-5 isolated from peel of satsuma mandarin: the first report for isolation and characterization of strain-dependent fructophilic-like characteristics.</title>
        <authorList>
            <person name="Maeno S."/>
            <person name="Tanizawa Y."/>
            <person name="Kajikawa A."/>
            <person name="Kanesaki Y."/>
            <person name="Kubota E."/>
            <person name="Arita M."/>
            <person name="Leon D."/>
            <person name="Endo A."/>
        </authorList>
    </citation>
    <scope>NUCLEOTIDE SEQUENCE [LARGE SCALE GENOMIC DNA]</scope>
    <source>
        <strain evidence="6 7">F192-5</strain>
    </source>
</reference>
<dbReference type="RefSeq" id="WP_085699267.1">
    <property type="nucleotide sequence ID" value="NZ_BJJW01000023.1"/>
</dbReference>
<evidence type="ECO:0000313" key="6">
    <source>
        <dbReference type="EMBL" id="GDZ84702.1"/>
    </source>
</evidence>
<dbReference type="InterPro" id="IPR000064">
    <property type="entry name" value="NLP_P60_dom"/>
</dbReference>
<dbReference type="EMBL" id="BJJW01000023">
    <property type="protein sequence ID" value="GDZ84702.1"/>
    <property type="molecule type" value="Genomic_DNA"/>
</dbReference>
<dbReference type="PROSITE" id="PS51935">
    <property type="entry name" value="NLPC_P60"/>
    <property type="match status" value="1"/>
</dbReference>
<sequence>MAYDVNTALQVAQSYIGRATYSMEWNERDGQDIGGTLGFDCSGFVYHVLNHAGAWDDSYLGRAHYTGTLKSDLEKAGFIEVDGDNVSAGDVFLWGTNYGAKAGGVSHTGLFADDGVNIIDSSWYTAGAVNGAINIHGHNAYWALDNQPEYHFFHYVGGGAHDDVVQINNSCTAPTEPDQNLEVGSKVKIPGNFILDDLVQYNGGWYAVNNAISLAPVDYSNYIPVGPLTETDDNSIATARQDFEGVGQSYFSFGGQVFDVTDVDEDTDSACVTIGGEPVWLKAGPMTEVQN</sequence>
<gene>
    <name evidence="6" type="ORF">LCIT_19440</name>
</gene>
<evidence type="ECO:0000256" key="1">
    <source>
        <dbReference type="ARBA" id="ARBA00007074"/>
    </source>
</evidence>
<dbReference type="InterPro" id="IPR008044">
    <property type="entry name" value="Phage_lysin"/>
</dbReference>
<dbReference type="SUPFAM" id="SSF54001">
    <property type="entry name" value="Cysteine proteinases"/>
    <property type="match status" value="1"/>
</dbReference>
<comment type="caution">
    <text evidence="6">The sequence shown here is derived from an EMBL/GenBank/DDBJ whole genome shotgun (WGS) entry which is preliminary data.</text>
</comment>
<dbReference type="Gene3D" id="2.40.50.670">
    <property type="match status" value="1"/>
</dbReference>
<keyword evidence="4" id="KW-0788">Thiol protease</keyword>
<organism evidence="6 7">
    <name type="scientific">Leuconostoc citreum</name>
    <dbReference type="NCBI Taxonomy" id="33964"/>
    <lineage>
        <taxon>Bacteria</taxon>
        <taxon>Bacillati</taxon>
        <taxon>Bacillota</taxon>
        <taxon>Bacilli</taxon>
        <taxon>Lactobacillales</taxon>
        <taxon>Lactobacillaceae</taxon>
        <taxon>Leuconostoc</taxon>
    </lineage>
</organism>
<feature type="domain" description="NlpC/P60" evidence="5">
    <location>
        <begin position="2"/>
        <end position="153"/>
    </location>
</feature>
<evidence type="ECO:0000259" key="5">
    <source>
        <dbReference type="PROSITE" id="PS51935"/>
    </source>
</evidence>
<dbReference type="Pfam" id="PF05382">
    <property type="entry name" value="Amidase_5"/>
    <property type="match status" value="1"/>
</dbReference>